<dbReference type="Pfam" id="PF00579">
    <property type="entry name" value="tRNA-synt_1b"/>
    <property type="match status" value="1"/>
</dbReference>
<proteinExistence type="inferred from homology"/>
<dbReference type="Proteomes" id="UP000576393">
    <property type="component" value="Unassembled WGS sequence"/>
</dbReference>
<dbReference type="Gene3D" id="1.10.240.10">
    <property type="entry name" value="Tyrosyl-Transfer RNA Synthetase"/>
    <property type="match status" value="1"/>
</dbReference>
<protein>
    <recommendedName>
        <fullName evidence="2 8">Tryptophan--tRNA ligase</fullName>
        <ecNumber evidence="2 8">6.1.1.2</ecNumber>
    </recommendedName>
</protein>
<keyword evidence="4 9" id="KW-0547">Nucleotide-binding</keyword>
<dbReference type="AlphaFoldDB" id="A0A852UTN2"/>
<evidence type="ECO:0000256" key="9">
    <source>
        <dbReference type="RuleBase" id="RU363036"/>
    </source>
</evidence>
<evidence type="ECO:0000256" key="6">
    <source>
        <dbReference type="ARBA" id="ARBA00022917"/>
    </source>
</evidence>
<dbReference type="PRINTS" id="PR01039">
    <property type="entry name" value="TRNASYNTHTRP"/>
</dbReference>
<evidence type="ECO:0000256" key="5">
    <source>
        <dbReference type="ARBA" id="ARBA00022840"/>
    </source>
</evidence>
<sequence>MTKRVFSAFTASGHLTLGNLLGAMLPAVRLQDEADCVYAVANLHALTVKHDPALLRERTLEMATLMLACGMDRSLVYIQSEVPAHTELSYLLECTAHYGEMRRMIQFREKSAGNEEVRLSLLTYPALMAADILLHRAHQVPVGEDQRQHVELTRDLALRFNHRYGETFTLPEAVHPPVAARVMDLAEPTAKMSKSRGSAGTIYLLDDPADAHRKVMRAVTDSGGEVVHDPANKPGVSNLLTILSACTGRPVESFSYEGYGALKRDVAEAVVETLRPIRERHAELSADPAELSRILTDGAARAAERTAGLMAAARQAIGLPSTVLPSAALPSTAPATAAPSSAAIL</sequence>
<dbReference type="RefSeq" id="WP_179818642.1">
    <property type="nucleotide sequence ID" value="NZ_JACCCO010000001.1"/>
</dbReference>
<evidence type="ECO:0000256" key="7">
    <source>
        <dbReference type="ARBA" id="ARBA00023146"/>
    </source>
</evidence>
<evidence type="ECO:0000256" key="3">
    <source>
        <dbReference type="ARBA" id="ARBA00022598"/>
    </source>
</evidence>
<evidence type="ECO:0000256" key="4">
    <source>
        <dbReference type="ARBA" id="ARBA00022741"/>
    </source>
</evidence>
<evidence type="ECO:0000256" key="8">
    <source>
        <dbReference type="NCBIfam" id="TIGR00233"/>
    </source>
</evidence>
<keyword evidence="7 9" id="KW-0030">Aminoacyl-tRNA synthetase</keyword>
<keyword evidence="11" id="KW-1185">Reference proteome</keyword>
<dbReference type="InterPro" id="IPR002306">
    <property type="entry name" value="Trp-tRNA-ligase"/>
</dbReference>
<evidence type="ECO:0000256" key="2">
    <source>
        <dbReference type="ARBA" id="ARBA00013161"/>
    </source>
</evidence>
<keyword evidence="5 9" id="KW-0067">ATP-binding</keyword>
<dbReference type="GO" id="GO:0005524">
    <property type="term" value="F:ATP binding"/>
    <property type="evidence" value="ECO:0007669"/>
    <property type="project" value="UniProtKB-KW"/>
</dbReference>
<evidence type="ECO:0000313" key="11">
    <source>
        <dbReference type="Proteomes" id="UP000576393"/>
    </source>
</evidence>
<dbReference type="InterPro" id="IPR014729">
    <property type="entry name" value="Rossmann-like_a/b/a_fold"/>
</dbReference>
<dbReference type="EMBL" id="JACCCO010000001">
    <property type="protein sequence ID" value="NYF38958.1"/>
    <property type="molecule type" value="Genomic_DNA"/>
</dbReference>
<dbReference type="PANTHER" id="PTHR43766">
    <property type="entry name" value="TRYPTOPHAN--TRNA LIGASE, MITOCHONDRIAL"/>
    <property type="match status" value="1"/>
</dbReference>
<dbReference type="PANTHER" id="PTHR43766:SF1">
    <property type="entry name" value="TRYPTOPHAN--TRNA LIGASE, MITOCHONDRIAL"/>
    <property type="match status" value="1"/>
</dbReference>
<dbReference type="InterPro" id="IPR050203">
    <property type="entry name" value="Trp-tRNA_synthetase"/>
</dbReference>
<evidence type="ECO:0000256" key="1">
    <source>
        <dbReference type="ARBA" id="ARBA00005594"/>
    </source>
</evidence>
<reference evidence="10 11" key="1">
    <citation type="submission" date="2020-07" db="EMBL/GenBank/DDBJ databases">
        <title>Sequencing the genomes of 1000 actinobacteria strains.</title>
        <authorList>
            <person name="Klenk H.-P."/>
        </authorList>
    </citation>
    <scope>NUCLEOTIDE SEQUENCE [LARGE SCALE GENOMIC DNA]</scope>
    <source>
        <strain evidence="10 11">DSM 45763</strain>
    </source>
</reference>
<organism evidence="10 11">
    <name type="scientific">Streptosporangium sandarakinum</name>
    <dbReference type="NCBI Taxonomy" id="1260955"/>
    <lineage>
        <taxon>Bacteria</taxon>
        <taxon>Bacillati</taxon>
        <taxon>Actinomycetota</taxon>
        <taxon>Actinomycetes</taxon>
        <taxon>Streptosporangiales</taxon>
        <taxon>Streptosporangiaceae</taxon>
        <taxon>Streptosporangium</taxon>
    </lineage>
</organism>
<dbReference type="CDD" id="cd00806">
    <property type="entry name" value="TrpRS_core"/>
    <property type="match status" value="1"/>
</dbReference>
<dbReference type="GO" id="GO:0006436">
    <property type="term" value="P:tryptophanyl-tRNA aminoacylation"/>
    <property type="evidence" value="ECO:0007669"/>
    <property type="project" value="UniProtKB-UniRule"/>
</dbReference>
<dbReference type="Gene3D" id="3.40.50.620">
    <property type="entry name" value="HUPs"/>
    <property type="match status" value="1"/>
</dbReference>
<keyword evidence="3 9" id="KW-0436">Ligase</keyword>
<dbReference type="InterPro" id="IPR002305">
    <property type="entry name" value="aa-tRNA-synth_Ic"/>
</dbReference>
<keyword evidence="6 9" id="KW-0648">Protein biosynthesis</keyword>
<dbReference type="NCBIfam" id="TIGR00233">
    <property type="entry name" value="trpS"/>
    <property type="match status" value="1"/>
</dbReference>
<comment type="caution">
    <text evidence="10">The sequence shown here is derived from an EMBL/GenBank/DDBJ whole genome shotgun (WGS) entry which is preliminary data.</text>
</comment>
<gene>
    <name evidence="10" type="ORF">HDA43_001117</name>
</gene>
<dbReference type="GO" id="GO:0004830">
    <property type="term" value="F:tryptophan-tRNA ligase activity"/>
    <property type="evidence" value="ECO:0007669"/>
    <property type="project" value="UniProtKB-UniRule"/>
</dbReference>
<name>A0A852UTN2_9ACTN</name>
<comment type="similarity">
    <text evidence="1 9">Belongs to the class-I aminoacyl-tRNA synthetase family.</text>
</comment>
<dbReference type="GO" id="GO:0005829">
    <property type="term" value="C:cytosol"/>
    <property type="evidence" value="ECO:0007669"/>
    <property type="project" value="TreeGrafter"/>
</dbReference>
<dbReference type="EC" id="6.1.1.2" evidence="2 8"/>
<accession>A0A852UTN2</accession>
<dbReference type="SUPFAM" id="SSF52374">
    <property type="entry name" value="Nucleotidylyl transferase"/>
    <property type="match status" value="1"/>
</dbReference>
<evidence type="ECO:0000313" key="10">
    <source>
        <dbReference type="EMBL" id="NYF38958.1"/>
    </source>
</evidence>